<name>A0A5C6RPR6_9FLAO</name>
<dbReference type="OrthoDB" id="1186563at2"/>
<evidence type="ECO:0000256" key="1">
    <source>
        <dbReference type="SAM" id="SignalP"/>
    </source>
</evidence>
<dbReference type="AlphaFoldDB" id="A0A5C6RPR6"/>
<comment type="caution">
    <text evidence="2">The sequence shown here is derived from an EMBL/GenBank/DDBJ whole genome shotgun (WGS) entry which is preliminary data.</text>
</comment>
<gene>
    <name evidence="2" type="ORF">FRY74_11180</name>
</gene>
<dbReference type="RefSeq" id="WP_147101636.1">
    <property type="nucleotide sequence ID" value="NZ_VOOS01000005.1"/>
</dbReference>
<organism evidence="2 3">
    <name type="scientific">Vicingus serpentipes</name>
    <dbReference type="NCBI Taxonomy" id="1926625"/>
    <lineage>
        <taxon>Bacteria</taxon>
        <taxon>Pseudomonadati</taxon>
        <taxon>Bacteroidota</taxon>
        <taxon>Flavobacteriia</taxon>
        <taxon>Flavobacteriales</taxon>
        <taxon>Vicingaceae</taxon>
        <taxon>Vicingus</taxon>
    </lineage>
</organism>
<dbReference type="Proteomes" id="UP000321721">
    <property type="component" value="Unassembled WGS sequence"/>
</dbReference>
<reference evidence="2 3" key="1">
    <citation type="submission" date="2019-08" db="EMBL/GenBank/DDBJ databases">
        <title>Genome of Vicingus serpentipes NCIMB 15042.</title>
        <authorList>
            <person name="Bowman J.P."/>
        </authorList>
    </citation>
    <scope>NUCLEOTIDE SEQUENCE [LARGE SCALE GENOMIC DNA]</scope>
    <source>
        <strain evidence="2 3">NCIMB 15042</strain>
    </source>
</reference>
<feature type="signal peptide" evidence="1">
    <location>
        <begin position="1"/>
        <end position="22"/>
    </location>
</feature>
<proteinExistence type="predicted"/>
<dbReference type="EMBL" id="VOOS01000005">
    <property type="protein sequence ID" value="TXB64346.1"/>
    <property type="molecule type" value="Genomic_DNA"/>
</dbReference>
<dbReference type="NCBIfam" id="TIGR03519">
    <property type="entry name" value="T9SS_PorP_fam"/>
    <property type="match status" value="1"/>
</dbReference>
<keyword evidence="3" id="KW-1185">Reference proteome</keyword>
<evidence type="ECO:0000313" key="3">
    <source>
        <dbReference type="Proteomes" id="UP000321721"/>
    </source>
</evidence>
<feature type="chain" id="PRO_5022708395" evidence="1">
    <location>
        <begin position="23"/>
        <end position="348"/>
    </location>
</feature>
<keyword evidence="1" id="KW-0732">Signal</keyword>
<dbReference type="Pfam" id="PF11751">
    <property type="entry name" value="PorP_SprF"/>
    <property type="match status" value="1"/>
</dbReference>
<sequence>MKVKHLYIILIFNILSAFSLNAQDIHLTQTNMTPLLVNPANAGAEYEIRGILNYRSQWTSSDAPFKTMMASYDMNFKKGKQSKFGYFAGGIYLFNDKAGTANITTNQANLSIAYHVNLNSKNTLGVGIQGGYFQRSTSTSDLKWGSQFDGYSYNADYSTGEAAGDKFTVGSTDYNTGLVWTYRNDEKYFSGEKIIITSGLSFHHINKPSYENQGLVTDNLYNRWIGHSSATIGLNTKISILPYIFYSYQGEIDEAMFGSNMLYSLKNSSTYTNNIKGMAIGGGAFYRWNDAVILTILAQYSNYMFEFSYDINTSSYSNATGGNGAFELSIQYVYPSPFGGVKSRSRFN</sequence>
<accession>A0A5C6RPR6</accession>
<dbReference type="InterPro" id="IPR019861">
    <property type="entry name" value="PorP/SprF_Bacteroidetes"/>
</dbReference>
<evidence type="ECO:0000313" key="2">
    <source>
        <dbReference type="EMBL" id="TXB64346.1"/>
    </source>
</evidence>
<protein>
    <submittedName>
        <fullName evidence="2">Type IX secretion system membrane protein PorP/SprF</fullName>
    </submittedName>
</protein>